<accession>A0A318IIW3</accession>
<sequence length="396" mass="44733">MIIFLFILVLLLALNIFCAHRIKRAVEPGFLRTMLLISVWGMPFIGIFFAMSGLPKTVHESRPLPLEKLPAGFIREDIPDPISLAGTTSFNVFEHITFLDNIPVMNWAAFHAWLNTINDAGRQREARLLGQRAWLAYLKEGIGSHCYMYESEKALIVSSSEPNVIEASARFIEKNYARIARLLPEVAQFPPEMKSILLVLDNEDMYYQYVSAYYPDSGEFAVSGGMFIDAGCPHFVTVLSDLLMIEPVITHEMTHSALNYLKLPLWLDEGIAVNVEFQLSPLLQAENSEKNLYARHLQFWDADRMQEFWSGASFSRGGESNTLSYDLARILVKSLSQDWQTFARFVTAAKREDAGSRAALEILNIDLGISVCALFNAEWESSWSPFIRTESEPVAA</sequence>
<name>A0A318IIW3_9BURK</name>
<keyword evidence="1" id="KW-1133">Transmembrane helix</keyword>
<reference evidence="2 3" key="1">
    <citation type="submission" date="2018-05" db="EMBL/GenBank/DDBJ databases">
        <title>Genomic Encyclopedia of Type Strains, Phase IV (KMG-IV): sequencing the most valuable type-strain genomes for metagenomic binning, comparative biology and taxonomic classification.</title>
        <authorList>
            <person name="Goeker M."/>
        </authorList>
    </citation>
    <scope>NUCLEOTIDE SEQUENCE [LARGE SCALE GENOMIC DNA]</scope>
    <source>
        <strain evidence="2 3">DSM 19792</strain>
    </source>
</reference>
<dbReference type="AlphaFoldDB" id="A0A318IIW3"/>
<dbReference type="Proteomes" id="UP000247792">
    <property type="component" value="Unassembled WGS sequence"/>
</dbReference>
<feature type="transmembrane region" description="Helical" evidence="1">
    <location>
        <begin position="34"/>
        <end position="54"/>
    </location>
</feature>
<dbReference type="EMBL" id="QJKB01000026">
    <property type="protein sequence ID" value="PXX34683.1"/>
    <property type="molecule type" value="Genomic_DNA"/>
</dbReference>
<comment type="caution">
    <text evidence="2">The sequence shown here is derived from an EMBL/GenBank/DDBJ whole genome shotgun (WGS) entry which is preliminary data.</text>
</comment>
<evidence type="ECO:0000313" key="2">
    <source>
        <dbReference type="EMBL" id="PXX34683.1"/>
    </source>
</evidence>
<gene>
    <name evidence="2" type="ORF">DFR42_12612</name>
</gene>
<evidence type="ECO:0000256" key="1">
    <source>
        <dbReference type="SAM" id="Phobius"/>
    </source>
</evidence>
<keyword evidence="1" id="KW-0812">Transmembrane</keyword>
<proteinExistence type="predicted"/>
<evidence type="ECO:0000313" key="3">
    <source>
        <dbReference type="Proteomes" id="UP000247792"/>
    </source>
</evidence>
<organism evidence="2 3">
    <name type="scientific">Undibacterium pigrum</name>
    <dbReference type="NCBI Taxonomy" id="401470"/>
    <lineage>
        <taxon>Bacteria</taxon>
        <taxon>Pseudomonadati</taxon>
        <taxon>Pseudomonadota</taxon>
        <taxon>Betaproteobacteria</taxon>
        <taxon>Burkholderiales</taxon>
        <taxon>Oxalobacteraceae</taxon>
        <taxon>Undibacterium</taxon>
    </lineage>
</organism>
<evidence type="ECO:0008006" key="4">
    <source>
        <dbReference type="Google" id="ProtNLM"/>
    </source>
</evidence>
<protein>
    <recommendedName>
        <fullName evidence="4">Peptidase MA superfamily protein</fullName>
    </recommendedName>
</protein>
<keyword evidence="3" id="KW-1185">Reference proteome</keyword>
<keyword evidence="1" id="KW-0472">Membrane</keyword>